<evidence type="ECO:0000256" key="1">
    <source>
        <dbReference type="SAM" id="MobiDB-lite"/>
    </source>
</evidence>
<organism evidence="2 3">
    <name type="scientific">Calothrix parasitica NIES-267</name>
    <dbReference type="NCBI Taxonomy" id="1973488"/>
    <lineage>
        <taxon>Bacteria</taxon>
        <taxon>Bacillati</taxon>
        <taxon>Cyanobacteriota</taxon>
        <taxon>Cyanophyceae</taxon>
        <taxon>Nostocales</taxon>
        <taxon>Calotrichaceae</taxon>
        <taxon>Calothrix</taxon>
    </lineage>
</organism>
<feature type="region of interest" description="Disordered" evidence="1">
    <location>
        <begin position="13"/>
        <end position="42"/>
    </location>
</feature>
<evidence type="ECO:0008006" key="4">
    <source>
        <dbReference type="Google" id="ProtNLM"/>
    </source>
</evidence>
<accession>A0A1Z4LP36</accession>
<dbReference type="OrthoDB" id="457015at2"/>
<name>A0A1Z4LP36_9CYAN</name>
<gene>
    <name evidence="2" type="ORF">NIES267_24650</name>
</gene>
<dbReference type="EMBL" id="AP018227">
    <property type="protein sequence ID" value="BAY82979.1"/>
    <property type="molecule type" value="Genomic_DNA"/>
</dbReference>
<dbReference type="Gene3D" id="3.90.1140.10">
    <property type="entry name" value="Cyclic phosphodiesterase"/>
    <property type="match status" value="1"/>
</dbReference>
<protein>
    <recommendedName>
        <fullName evidence="4">DUF1868 domain-containing protein</fullName>
    </recommendedName>
</protein>
<reference evidence="2 3" key="1">
    <citation type="submission" date="2017-06" db="EMBL/GenBank/DDBJ databases">
        <title>Genome sequencing of cyanobaciteial culture collection at National Institute for Environmental Studies (NIES).</title>
        <authorList>
            <person name="Hirose Y."/>
            <person name="Shimura Y."/>
            <person name="Fujisawa T."/>
            <person name="Nakamura Y."/>
            <person name="Kawachi M."/>
        </authorList>
    </citation>
    <scope>NUCLEOTIDE SEQUENCE [LARGE SCALE GENOMIC DNA]</scope>
    <source>
        <strain evidence="2 3">NIES-267</strain>
    </source>
</reference>
<dbReference type="AlphaFoldDB" id="A0A1Z4LP36"/>
<proteinExistence type="predicted"/>
<sequence length="251" mass="28922">MTLPEAYTSQVQHLKESSKFTSNPEQGRKAASFPGYTLITPPNGEEDSVNSVFYSKLRDYQQEILKLTMSHDLIAPVPDNSFHMTLADLIWDNAYRDLKETNPDFETKLKSCFNDIFQQYQNSLNPKNPPKWQMLGLMLMPRAIAVCLVPLDKDSYEQIVSLRRAVYQNPKLIALGIEQQYNFTAHVTLGYFGKIPSDLNRADFATKLSELNQKWTENLPTLTVNRAELCKFDDMTRYYRESDSPILVFDN</sequence>
<evidence type="ECO:0000313" key="2">
    <source>
        <dbReference type="EMBL" id="BAY82979.1"/>
    </source>
</evidence>
<keyword evidence="3" id="KW-1185">Reference proteome</keyword>
<dbReference type="SUPFAM" id="SSF55144">
    <property type="entry name" value="LigT-like"/>
    <property type="match status" value="1"/>
</dbReference>
<dbReference type="InterPro" id="IPR009097">
    <property type="entry name" value="Cyclic_Pdiesterase"/>
</dbReference>
<dbReference type="Proteomes" id="UP000218418">
    <property type="component" value="Chromosome"/>
</dbReference>
<evidence type="ECO:0000313" key="3">
    <source>
        <dbReference type="Proteomes" id="UP000218418"/>
    </source>
</evidence>